<accession>A0ABW0NYD0</accession>
<comment type="catalytic activity">
    <reaction evidence="2">
        <text>2 GTP = 3',3'-c-di-GMP + 2 diphosphate</text>
        <dbReference type="Rhea" id="RHEA:24898"/>
        <dbReference type="ChEBI" id="CHEBI:33019"/>
        <dbReference type="ChEBI" id="CHEBI:37565"/>
        <dbReference type="ChEBI" id="CHEBI:58805"/>
        <dbReference type="EC" id="2.7.7.65"/>
    </reaction>
</comment>
<keyword evidence="5" id="KW-0548">Nucleotidyltransferase</keyword>
<dbReference type="InterPro" id="IPR043128">
    <property type="entry name" value="Rev_trsase/Diguanyl_cyclase"/>
</dbReference>
<evidence type="ECO:0000313" key="6">
    <source>
        <dbReference type="Proteomes" id="UP001596060"/>
    </source>
</evidence>
<keyword evidence="5" id="KW-0808">Transferase</keyword>
<dbReference type="EMBL" id="JBHSLU010000017">
    <property type="protein sequence ID" value="MFC5505516.1"/>
    <property type="molecule type" value="Genomic_DNA"/>
</dbReference>
<dbReference type="PANTHER" id="PTHR45138:SF9">
    <property type="entry name" value="DIGUANYLATE CYCLASE DGCM-RELATED"/>
    <property type="match status" value="1"/>
</dbReference>
<dbReference type="EC" id="2.7.7.65" evidence="1"/>
<dbReference type="RefSeq" id="WP_068078851.1">
    <property type="nucleotide sequence ID" value="NZ_JBHSLU010000017.1"/>
</dbReference>
<evidence type="ECO:0000259" key="4">
    <source>
        <dbReference type="PROSITE" id="PS50887"/>
    </source>
</evidence>
<dbReference type="Proteomes" id="UP001596060">
    <property type="component" value="Unassembled WGS sequence"/>
</dbReference>
<keyword evidence="3" id="KW-0812">Transmembrane</keyword>
<feature type="transmembrane region" description="Helical" evidence="3">
    <location>
        <begin position="91"/>
        <end position="110"/>
    </location>
</feature>
<protein>
    <recommendedName>
        <fullName evidence="1">diguanylate cyclase</fullName>
        <ecNumber evidence="1">2.7.7.65</ecNumber>
    </recommendedName>
</protein>
<evidence type="ECO:0000256" key="1">
    <source>
        <dbReference type="ARBA" id="ARBA00012528"/>
    </source>
</evidence>
<name>A0ABW0NYD0_9HYPH</name>
<organism evidence="5 6">
    <name type="scientific">Bosea massiliensis</name>
    <dbReference type="NCBI Taxonomy" id="151419"/>
    <lineage>
        <taxon>Bacteria</taxon>
        <taxon>Pseudomonadati</taxon>
        <taxon>Pseudomonadota</taxon>
        <taxon>Alphaproteobacteria</taxon>
        <taxon>Hyphomicrobiales</taxon>
        <taxon>Boseaceae</taxon>
        <taxon>Bosea</taxon>
    </lineage>
</organism>
<keyword evidence="3" id="KW-0472">Membrane</keyword>
<keyword evidence="3" id="KW-1133">Transmembrane helix</keyword>
<evidence type="ECO:0000313" key="5">
    <source>
        <dbReference type="EMBL" id="MFC5505516.1"/>
    </source>
</evidence>
<feature type="transmembrane region" description="Helical" evidence="3">
    <location>
        <begin position="149"/>
        <end position="177"/>
    </location>
</feature>
<feature type="transmembrane region" description="Helical" evidence="3">
    <location>
        <begin position="6"/>
        <end position="23"/>
    </location>
</feature>
<dbReference type="CDD" id="cd01949">
    <property type="entry name" value="GGDEF"/>
    <property type="match status" value="1"/>
</dbReference>
<evidence type="ECO:0000256" key="3">
    <source>
        <dbReference type="SAM" id="Phobius"/>
    </source>
</evidence>
<dbReference type="InterPro" id="IPR000160">
    <property type="entry name" value="GGDEF_dom"/>
</dbReference>
<comment type="caution">
    <text evidence="5">The sequence shown here is derived from an EMBL/GenBank/DDBJ whole genome shotgun (WGS) entry which is preliminary data.</text>
</comment>
<dbReference type="GO" id="GO:0052621">
    <property type="term" value="F:diguanylate cyclase activity"/>
    <property type="evidence" value="ECO:0007669"/>
    <property type="project" value="UniProtKB-EC"/>
</dbReference>
<proteinExistence type="predicted"/>
<dbReference type="Pfam" id="PF00990">
    <property type="entry name" value="GGDEF"/>
    <property type="match status" value="1"/>
</dbReference>
<feature type="transmembrane region" description="Helical" evidence="3">
    <location>
        <begin position="35"/>
        <end position="53"/>
    </location>
</feature>
<keyword evidence="6" id="KW-1185">Reference proteome</keyword>
<sequence>MDLRTLWYLTLATLLVGATMTLWERRAAPLRSRELGFWAAGFFTLAAGCFVGLMRGYLPGNTGPALTNITMLLGYLIVLQGVVTIDRPYNLLWTAATLGAAAVVWAVGGLPMTDMFWHYVSALPIGIISGLTAITLQRSTALRGLRSKNLAVAVFAFHGAFYLARAILMPMAVAAFGREMLPFFAATTMLEGSLYAVAMPMALIALVREEYQVSLLERSRTDDLTGLTNRRGFFERGGDAVKIAKDQGIAISLLAFDLDHFKAINDRHGHAIGDRVLQAFADAATRAAGPEAVIARLGGEEFALLLTGKDIERAREIGELIACGFSENAQAIEALQSNPTVSIGVAEAKASTFELYALLDAADRALYRAKSLGRNRIEVAKANGISAAA</sequence>
<feature type="transmembrane region" description="Helical" evidence="3">
    <location>
        <begin position="183"/>
        <end position="207"/>
    </location>
</feature>
<evidence type="ECO:0000256" key="2">
    <source>
        <dbReference type="ARBA" id="ARBA00034247"/>
    </source>
</evidence>
<dbReference type="SUPFAM" id="SSF55073">
    <property type="entry name" value="Nucleotide cyclase"/>
    <property type="match status" value="1"/>
</dbReference>
<dbReference type="SMART" id="SM00267">
    <property type="entry name" value="GGDEF"/>
    <property type="match status" value="1"/>
</dbReference>
<dbReference type="PANTHER" id="PTHR45138">
    <property type="entry name" value="REGULATORY COMPONENTS OF SENSORY TRANSDUCTION SYSTEM"/>
    <property type="match status" value="1"/>
</dbReference>
<dbReference type="InterPro" id="IPR050469">
    <property type="entry name" value="Diguanylate_Cyclase"/>
</dbReference>
<feature type="domain" description="GGDEF" evidence="4">
    <location>
        <begin position="249"/>
        <end position="382"/>
    </location>
</feature>
<feature type="transmembrane region" description="Helical" evidence="3">
    <location>
        <begin position="65"/>
        <end position="84"/>
    </location>
</feature>
<feature type="transmembrane region" description="Helical" evidence="3">
    <location>
        <begin position="116"/>
        <end position="137"/>
    </location>
</feature>
<gene>
    <name evidence="5" type="ORF">ACFPN9_09625</name>
</gene>
<reference evidence="6" key="1">
    <citation type="journal article" date="2019" name="Int. J. Syst. Evol. Microbiol.">
        <title>The Global Catalogue of Microorganisms (GCM) 10K type strain sequencing project: providing services to taxonomists for standard genome sequencing and annotation.</title>
        <authorList>
            <consortium name="The Broad Institute Genomics Platform"/>
            <consortium name="The Broad Institute Genome Sequencing Center for Infectious Disease"/>
            <person name="Wu L."/>
            <person name="Ma J."/>
        </authorList>
    </citation>
    <scope>NUCLEOTIDE SEQUENCE [LARGE SCALE GENOMIC DNA]</scope>
    <source>
        <strain evidence="6">CCUG 43117</strain>
    </source>
</reference>
<dbReference type="Gene3D" id="3.30.70.270">
    <property type="match status" value="1"/>
</dbReference>
<dbReference type="NCBIfam" id="TIGR00254">
    <property type="entry name" value="GGDEF"/>
    <property type="match status" value="1"/>
</dbReference>
<dbReference type="InterPro" id="IPR029787">
    <property type="entry name" value="Nucleotide_cyclase"/>
</dbReference>
<dbReference type="PROSITE" id="PS50887">
    <property type="entry name" value="GGDEF"/>
    <property type="match status" value="1"/>
</dbReference>